<organism evidence="3 4">
    <name type="scientific">Symbiodinium microadriaticum</name>
    <name type="common">Dinoflagellate</name>
    <name type="synonym">Zooxanthella microadriatica</name>
    <dbReference type="NCBI Taxonomy" id="2951"/>
    <lineage>
        <taxon>Eukaryota</taxon>
        <taxon>Sar</taxon>
        <taxon>Alveolata</taxon>
        <taxon>Dinophyceae</taxon>
        <taxon>Suessiales</taxon>
        <taxon>Symbiodiniaceae</taxon>
        <taxon>Symbiodinium</taxon>
    </lineage>
</organism>
<evidence type="ECO:0000256" key="1">
    <source>
        <dbReference type="SAM" id="MobiDB-lite"/>
    </source>
</evidence>
<keyword evidence="4" id="KW-1185">Reference proteome</keyword>
<feature type="transmembrane region" description="Helical" evidence="2">
    <location>
        <begin position="12"/>
        <end position="33"/>
    </location>
</feature>
<keyword evidence="2" id="KW-1133">Transmembrane helix</keyword>
<accession>A0A1Q9D3G9</accession>
<sequence>MQRRFAWPLRKVILMSAGVAFLLIACWISWGIAYKRGILPCKPPGQSNELKIHVSMEECPEPGVASRTGPRMSVSSRCSGGGPRRSSRASVDAALGPSSPSVRCLSDEPRRSSVVSTVSRQSMGGKVPPRRSRSVSAARAAARARDPSPEPMADVEAPVVHHTPTEAWGPEMEILSDANASPMWIQPARTDPKNTDSLEVGLGFVRHETSRTSAGSRRSSMDRTEESPQRGRKGSLLSVKSFKASRVHPCTVMPY</sequence>
<evidence type="ECO:0000313" key="4">
    <source>
        <dbReference type="Proteomes" id="UP000186817"/>
    </source>
</evidence>
<gene>
    <name evidence="3" type="ORF">AK812_SmicGene28777</name>
</gene>
<feature type="compositionally biased region" description="Low complexity" evidence="1">
    <location>
        <begin position="112"/>
        <end position="122"/>
    </location>
</feature>
<feature type="compositionally biased region" description="Basic and acidic residues" evidence="1">
    <location>
        <begin position="219"/>
        <end position="229"/>
    </location>
</feature>
<keyword evidence="2" id="KW-0812">Transmembrane</keyword>
<comment type="caution">
    <text evidence="3">The sequence shown here is derived from an EMBL/GenBank/DDBJ whole genome shotgun (WGS) entry which is preliminary data.</text>
</comment>
<evidence type="ECO:0000256" key="2">
    <source>
        <dbReference type="SAM" id="Phobius"/>
    </source>
</evidence>
<dbReference type="PROSITE" id="PS51257">
    <property type="entry name" value="PROKAR_LIPOPROTEIN"/>
    <property type="match status" value="1"/>
</dbReference>
<name>A0A1Q9D3G9_SYMMI</name>
<dbReference type="Proteomes" id="UP000186817">
    <property type="component" value="Unassembled WGS sequence"/>
</dbReference>
<dbReference type="AlphaFoldDB" id="A0A1Q9D3G9"/>
<keyword evidence="2" id="KW-0472">Membrane</keyword>
<evidence type="ECO:0000313" key="3">
    <source>
        <dbReference type="EMBL" id="OLP89732.1"/>
    </source>
</evidence>
<feature type="region of interest" description="Disordered" evidence="1">
    <location>
        <begin position="61"/>
        <end position="154"/>
    </location>
</feature>
<protein>
    <submittedName>
        <fullName evidence="3">Uncharacterized protein</fullName>
    </submittedName>
</protein>
<dbReference type="OrthoDB" id="10342628at2759"/>
<reference evidence="3 4" key="1">
    <citation type="submission" date="2016-02" db="EMBL/GenBank/DDBJ databases">
        <title>Genome analysis of coral dinoflagellate symbionts highlights evolutionary adaptations to a symbiotic lifestyle.</title>
        <authorList>
            <person name="Aranda M."/>
            <person name="Li Y."/>
            <person name="Liew Y.J."/>
            <person name="Baumgarten S."/>
            <person name="Simakov O."/>
            <person name="Wilson M."/>
            <person name="Piel J."/>
            <person name="Ashoor H."/>
            <person name="Bougouffa S."/>
            <person name="Bajic V.B."/>
            <person name="Ryu T."/>
            <person name="Ravasi T."/>
            <person name="Bayer T."/>
            <person name="Micklem G."/>
            <person name="Kim H."/>
            <person name="Bhak J."/>
            <person name="Lajeunesse T.C."/>
            <person name="Voolstra C.R."/>
        </authorList>
    </citation>
    <scope>NUCLEOTIDE SEQUENCE [LARGE SCALE GENOMIC DNA]</scope>
    <source>
        <strain evidence="3 4">CCMP2467</strain>
    </source>
</reference>
<proteinExistence type="predicted"/>
<feature type="region of interest" description="Disordered" evidence="1">
    <location>
        <begin position="205"/>
        <end position="235"/>
    </location>
</feature>
<dbReference type="EMBL" id="LSRX01000747">
    <property type="protein sequence ID" value="OLP89732.1"/>
    <property type="molecule type" value="Genomic_DNA"/>
</dbReference>